<dbReference type="EMBL" id="CAJNOM010001502">
    <property type="protein sequence ID" value="CAF1610439.1"/>
    <property type="molecule type" value="Genomic_DNA"/>
</dbReference>
<dbReference type="OrthoDB" id="10679142at2759"/>
<evidence type="ECO:0000313" key="1">
    <source>
        <dbReference type="EMBL" id="CAF1386184.1"/>
    </source>
</evidence>
<name>A0A816BFH4_9BILA</name>
<keyword evidence="5" id="KW-1185">Reference proteome</keyword>
<dbReference type="SUPFAM" id="SSF101898">
    <property type="entry name" value="NHL repeat"/>
    <property type="match status" value="1"/>
</dbReference>
<reference evidence="3" key="1">
    <citation type="submission" date="2021-02" db="EMBL/GenBank/DDBJ databases">
        <authorList>
            <person name="Nowell W R."/>
        </authorList>
    </citation>
    <scope>NUCLEOTIDE SEQUENCE</scope>
</reference>
<dbReference type="Proteomes" id="UP000663832">
    <property type="component" value="Unassembled WGS sequence"/>
</dbReference>
<protein>
    <submittedName>
        <fullName evidence="3">Uncharacterized protein</fullName>
    </submittedName>
</protein>
<dbReference type="EMBL" id="CAJNOI010001136">
    <property type="protein sequence ID" value="CAF1386184.1"/>
    <property type="molecule type" value="Genomic_DNA"/>
</dbReference>
<evidence type="ECO:0000313" key="5">
    <source>
        <dbReference type="Proteomes" id="UP000663832"/>
    </source>
</evidence>
<gene>
    <name evidence="1" type="ORF">BJG266_LOCUS36853</name>
    <name evidence="2" type="ORF">BJG266_LOCUS37006</name>
    <name evidence="3" type="ORF">QVE165_LOCUS53817</name>
    <name evidence="4" type="ORF">QVE165_LOCUS53969</name>
</gene>
<proteinExistence type="predicted"/>
<evidence type="ECO:0000313" key="2">
    <source>
        <dbReference type="EMBL" id="CAF1389042.1"/>
    </source>
</evidence>
<comment type="caution">
    <text evidence="3">The sequence shown here is derived from an EMBL/GenBank/DDBJ whole genome shotgun (WGS) entry which is preliminary data.</text>
</comment>
<accession>A0A816BFH4</accession>
<sequence>MGNRRMIQWWNKKQQILIDIIDCVGLAIDKHGFLYVSNNAKNEVRRWKMGAYDNVGIVVAGGNGQGNHFSQLNRPTFIFVDEE</sequence>
<dbReference type="Proteomes" id="UP000663877">
    <property type="component" value="Unassembled WGS sequence"/>
</dbReference>
<dbReference type="EMBL" id="CAJNOM010001474">
    <property type="protein sequence ID" value="CAF1609280.1"/>
    <property type="molecule type" value="Genomic_DNA"/>
</dbReference>
<dbReference type="EMBL" id="CAJNOI010001165">
    <property type="protein sequence ID" value="CAF1389042.1"/>
    <property type="molecule type" value="Genomic_DNA"/>
</dbReference>
<evidence type="ECO:0000313" key="3">
    <source>
        <dbReference type="EMBL" id="CAF1609280.1"/>
    </source>
</evidence>
<organism evidence="3 5">
    <name type="scientific">Adineta steineri</name>
    <dbReference type="NCBI Taxonomy" id="433720"/>
    <lineage>
        <taxon>Eukaryota</taxon>
        <taxon>Metazoa</taxon>
        <taxon>Spiralia</taxon>
        <taxon>Gnathifera</taxon>
        <taxon>Rotifera</taxon>
        <taxon>Eurotatoria</taxon>
        <taxon>Bdelloidea</taxon>
        <taxon>Adinetida</taxon>
        <taxon>Adinetidae</taxon>
        <taxon>Adineta</taxon>
    </lineage>
</organism>
<dbReference type="AlphaFoldDB" id="A0A816BFH4"/>
<evidence type="ECO:0000313" key="4">
    <source>
        <dbReference type="EMBL" id="CAF1610439.1"/>
    </source>
</evidence>
<dbReference type="Gene3D" id="2.40.10.500">
    <property type="match status" value="1"/>
</dbReference>